<comment type="caution">
    <text evidence="1">The sequence shown here is derived from an EMBL/GenBank/DDBJ whole genome shotgun (WGS) entry which is preliminary data.</text>
</comment>
<dbReference type="AlphaFoldDB" id="A0A8J2JWL7"/>
<organism evidence="1 2">
    <name type="scientific">Allacma fusca</name>
    <dbReference type="NCBI Taxonomy" id="39272"/>
    <lineage>
        <taxon>Eukaryota</taxon>
        <taxon>Metazoa</taxon>
        <taxon>Ecdysozoa</taxon>
        <taxon>Arthropoda</taxon>
        <taxon>Hexapoda</taxon>
        <taxon>Collembola</taxon>
        <taxon>Symphypleona</taxon>
        <taxon>Sminthuridae</taxon>
        <taxon>Allacma</taxon>
    </lineage>
</organism>
<gene>
    <name evidence="1" type="ORF">AFUS01_LOCUS15582</name>
</gene>
<name>A0A8J2JWL7_9HEXA</name>
<feature type="non-terminal residue" evidence="1">
    <location>
        <position position="32"/>
    </location>
</feature>
<evidence type="ECO:0000313" key="2">
    <source>
        <dbReference type="Proteomes" id="UP000708208"/>
    </source>
</evidence>
<dbReference type="EMBL" id="CAJVCH010138691">
    <property type="protein sequence ID" value="CAG7726689.1"/>
    <property type="molecule type" value="Genomic_DNA"/>
</dbReference>
<protein>
    <submittedName>
        <fullName evidence="1">Uncharacterized protein</fullName>
    </submittedName>
</protein>
<proteinExistence type="predicted"/>
<feature type="non-terminal residue" evidence="1">
    <location>
        <position position="1"/>
    </location>
</feature>
<sequence length="32" mass="3687">FGKPRVRSRAEDKNKLVNSLSSDEDMIDITHQ</sequence>
<accession>A0A8J2JWL7</accession>
<keyword evidence="2" id="KW-1185">Reference proteome</keyword>
<evidence type="ECO:0000313" key="1">
    <source>
        <dbReference type="EMBL" id="CAG7726689.1"/>
    </source>
</evidence>
<reference evidence="1" key="1">
    <citation type="submission" date="2021-06" db="EMBL/GenBank/DDBJ databases">
        <authorList>
            <person name="Hodson N. C."/>
            <person name="Mongue J. A."/>
            <person name="Jaron S. K."/>
        </authorList>
    </citation>
    <scope>NUCLEOTIDE SEQUENCE</scope>
</reference>
<dbReference type="Proteomes" id="UP000708208">
    <property type="component" value="Unassembled WGS sequence"/>
</dbReference>